<dbReference type="GO" id="GO:0043248">
    <property type="term" value="P:proteasome assembly"/>
    <property type="evidence" value="ECO:0007669"/>
    <property type="project" value="InterPro"/>
</dbReference>
<comment type="similarity">
    <text evidence="1">Belongs to the proteasome subunit S5B/HSM3 family.</text>
</comment>
<dbReference type="InterPro" id="IPR011989">
    <property type="entry name" value="ARM-like"/>
</dbReference>
<dbReference type="EMBL" id="KT754336">
    <property type="protein sequence ID" value="ALS04170.1"/>
    <property type="molecule type" value="mRNA"/>
</dbReference>
<proteinExistence type="evidence at transcript level"/>
<keyword evidence="3" id="KW-0647">Proteasome</keyword>
<dbReference type="Pfam" id="PF10508">
    <property type="entry name" value="Proteasom_PSMB"/>
    <property type="match status" value="1"/>
</dbReference>
<dbReference type="InterPro" id="IPR019538">
    <property type="entry name" value="PSMD5"/>
</dbReference>
<accession>A0A0U2KCU1</accession>
<protein>
    <recommendedName>
        <fullName evidence="2">26S proteasome non-ATPase regulatory subunit 5</fullName>
    </recommendedName>
</protein>
<organism evidence="3">
    <name type="scientific">Acartia pacifica</name>
    <name type="common">Copepod</name>
    <dbReference type="NCBI Taxonomy" id="335913"/>
    <lineage>
        <taxon>Eukaryota</taxon>
        <taxon>Metazoa</taxon>
        <taxon>Ecdysozoa</taxon>
        <taxon>Arthropoda</taxon>
        <taxon>Crustacea</taxon>
        <taxon>Multicrustacea</taxon>
        <taxon>Hexanauplia</taxon>
        <taxon>Copepoda</taxon>
        <taxon>Calanoida</taxon>
        <taxon>Acartiidae</taxon>
        <taxon>Acartia</taxon>
    </lineage>
</organism>
<dbReference type="AlphaFoldDB" id="A0A0U2KCU1"/>
<dbReference type="GO" id="GO:0000502">
    <property type="term" value="C:proteasome complex"/>
    <property type="evidence" value="ECO:0007669"/>
    <property type="project" value="UniProtKB-KW"/>
</dbReference>
<dbReference type="Gene3D" id="1.25.10.10">
    <property type="entry name" value="Leucine-rich Repeat Variant"/>
    <property type="match status" value="1"/>
</dbReference>
<dbReference type="PANTHER" id="PTHR13554">
    <property type="entry name" value="26S PROTEASOME NON-ATPASE REGULATORY SUBUNIT 5-RELATED"/>
    <property type="match status" value="1"/>
</dbReference>
<evidence type="ECO:0000313" key="3">
    <source>
        <dbReference type="EMBL" id="ALS04170.1"/>
    </source>
</evidence>
<dbReference type="PANTHER" id="PTHR13554:SF10">
    <property type="entry name" value="26S PROTEASOME NON-ATPASE REGULATORY SUBUNIT 5"/>
    <property type="match status" value="1"/>
</dbReference>
<name>A0A0U2KCU1_ACAPC</name>
<evidence type="ECO:0000256" key="2">
    <source>
        <dbReference type="ARBA" id="ARBA00014933"/>
    </source>
</evidence>
<dbReference type="InterPro" id="IPR016024">
    <property type="entry name" value="ARM-type_fold"/>
</dbReference>
<reference evidence="3" key="1">
    <citation type="journal article" date="2015" name="Sci. Rep.">
        <title>Spliced leader RNA trans-splicing discovered in copepods.</title>
        <authorList>
            <person name="Yang F."/>
            <person name="Xu D."/>
            <person name="Zhuang Y."/>
            <person name="Yi X."/>
            <person name="Huang Y."/>
            <person name="Chen H."/>
            <person name="Lin S."/>
            <person name="Campbell D.A."/>
            <person name="Sturm N.R."/>
            <person name="Liu G."/>
            <person name="Zhang H."/>
        </authorList>
    </citation>
    <scope>NUCLEOTIDE SEQUENCE</scope>
</reference>
<sequence length="498" mass="56138">MEELGEILKALSLSENKVETMQKIKPAMSQLNRETLSKDLSCIDLVALFDCLNTKNTDQIERTCDILNYILQFLDPFFVLEKYGGILKHSLNNPDVRVPVLVLKQVQRFSQDDDLVRILGSHAIFPHAVKLIDSELTISSQVFTLLYQLAETETGLKLLLSTVPVLRSAMETNLTIKVRILELAVKVGQISQEHLNAITDIGMLAPLVDMLNEEDILVRLSAVDLMTNLACTQQGLRYLEDNNVLATVEIMMKNSKADPFAETIVPGLIKFFGNIARFRPQLVINQHPVFVSTLLETTDSSDSTLCAIAFETIGYIGASLEGKNALHSIGNKFLNSLEKLEQLLCAAHTGTRIRGLNSVASLIRLDKENQTQHFTTLTESWYRHALGHKPMELLHSIVKQPFLELRLAVYQILDAMIRQAWGRKEILRQPGLPELLLDRECERDKPGMDAKYDIIKYLADTVEAEQIVGRDIGRNVYEYAKQGPYFILPRSHVALDEE</sequence>
<dbReference type="SUPFAM" id="SSF48371">
    <property type="entry name" value="ARM repeat"/>
    <property type="match status" value="1"/>
</dbReference>
<evidence type="ECO:0000256" key="1">
    <source>
        <dbReference type="ARBA" id="ARBA00006823"/>
    </source>
</evidence>
<dbReference type="GO" id="GO:0005829">
    <property type="term" value="C:cytosol"/>
    <property type="evidence" value="ECO:0007669"/>
    <property type="project" value="TreeGrafter"/>
</dbReference>